<keyword evidence="1" id="KW-0812">Transmembrane</keyword>
<protein>
    <submittedName>
        <fullName evidence="2">Uncharacterized protein</fullName>
    </submittedName>
</protein>
<reference evidence="2" key="1">
    <citation type="submission" date="2022-08" db="EMBL/GenBank/DDBJ databases">
        <authorList>
            <person name="Wang H."/>
        </authorList>
    </citation>
    <scope>NUCLEOTIDE SEQUENCE</scope>
    <source>
        <strain evidence="2">PS10</strain>
    </source>
</reference>
<evidence type="ECO:0000313" key="2">
    <source>
        <dbReference type="EMBL" id="MDL0088573.1"/>
    </source>
</evidence>
<keyword evidence="1" id="KW-1133">Transmembrane helix</keyword>
<organism evidence="2 3">
    <name type="scientific">Campylobacter gastrosuis</name>
    <dbReference type="NCBI Taxonomy" id="2974576"/>
    <lineage>
        <taxon>Bacteria</taxon>
        <taxon>Pseudomonadati</taxon>
        <taxon>Campylobacterota</taxon>
        <taxon>Epsilonproteobacteria</taxon>
        <taxon>Campylobacterales</taxon>
        <taxon>Campylobacteraceae</taxon>
        <taxon>Campylobacter</taxon>
    </lineage>
</organism>
<evidence type="ECO:0000313" key="3">
    <source>
        <dbReference type="Proteomes" id="UP001173801"/>
    </source>
</evidence>
<dbReference type="Proteomes" id="UP001173801">
    <property type="component" value="Unassembled WGS sequence"/>
</dbReference>
<feature type="transmembrane region" description="Helical" evidence="1">
    <location>
        <begin position="12"/>
        <end position="28"/>
    </location>
</feature>
<keyword evidence="3" id="KW-1185">Reference proteome</keyword>
<evidence type="ECO:0000256" key="1">
    <source>
        <dbReference type="SAM" id="Phobius"/>
    </source>
</evidence>
<sequence length="59" mass="6525">MNKLDFGEQFAFSLFTGILSGVTITIFNGTLNCVTLVLLFLSVAFLSAIYFVKGRKNEN</sequence>
<keyword evidence="1" id="KW-0472">Membrane</keyword>
<reference evidence="2" key="2">
    <citation type="journal article" date="2023" name="Microorganisms">
        <title>Isolation and Genomic Characteristics of Cat-Borne Campylobacter felis sp. nov. and Sheep-Borne Campylobacter ovis sp. nov.</title>
        <authorList>
            <person name="Wang H."/>
            <person name="Li Y."/>
            <person name="Gu Y."/>
            <person name="Zhou G."/>
            <person name="Chen X."/>
            <person name="Zhang X."/>
            <person name="Shao Z."/>
            <person name="Zhang J."/>
            <person name="Zhang M."/>
        </authorList>
    </citation>
    <scope>NUCLEOTIDE SEQUENCE</scope>
    <source>
        <strain evidence="2">PS10</strain>
    </source>
</reference>
<dbReference type="EMBL" id="JANURM010000003">
    <property type="protein sequence ID" value="MDL0088573.1"/>
    <property type="molecule type" value="Genomic_DNA"/>
</dbReference>
<dbReference type="RefSeq" id="WP_284937227.1">
    <property type="nucleotide sequence ID" value="NZ_JANURM010000003.1"/>
</dbReference>
<proteinExistence type="predicted"/>
<gene>
    <name evidence="2" type="ORF">NYG85_04195</name>
</gene>
<comment type="caution">
    <text evidence="2">The sequence shown here is derived from an EMBL/GenBank/DDBJ whole genome shotgun (WGS) entry which is preliminary data.</text>
</comment>
<feature type="transmembrane region" description="Helical" evidence="1">
    <location>
        <begin position="34"/>
        <end position="52"/>
    </location>
</feature>
<accession>A0ABT7HNU4</accession>
<name>A0ABT7HNU4_9BACT</name>